<evidence type="ECO:0000313" key="1">
    <source>
        <dbReference type="EMBL" id="OIQ69425.1"/>
    </source>
</evidence>
<sequence length="79" mass="8644">MVGQMAQRTEDALVVGVVGAKLHAEALGDNQSNFEDVDGVQPQTLAIERLVRIDIDRIDFEPERCHDDLRDVANEAGIG</sequence>
<protein>
    <submittedName>
        <fullName evidence="1">Uncharacterized protein</fullName>
    </submittedName>
</protein>
<dbReference type="AlphaFoldDB" id="A0A1J5PCR3"/>
<proteinExistence type="predicted"/>
<dbReference type="EMBL" id="MLJW01004736">
    <property type="protein sequence ID" value="OIQ69425.1"/>
    <property type="molecule type" value="Genomic_DNA"/>
</dbReference>
<accession>A0A1J5PCR3</accession>
<name>A0A1J5PCR3_9ZZZZ</name>
<reference evidence="1" key="1">
    <citation type="submission" date="2016-10" db="EMBL/GenBank/DDBJ databases">
        <title>Sequence of Gallionella enrichment culture.</title>
        <authorList>
            <person name="Poehlein A."/>
            <person name="Muehling M."/>
            <person name="Daniel R."/>
        </authorList>
    </citation>
    <scope>NUCLEOTIDE SEQUENCE</scope>
</reference>
<comment type="caution">
    <text evidence="1">The sequence shown here is derived from an EMBL/GenBank/DDBJ whole genome shotgun (WGS) entry which is preliminary data.</text>
</comment>
<gene>
    <name evidence="1" type="ORF">GALL_489770</name>
</gene>
<organism evidence="1">
    <name type="scientific">mine drainage metagenome</name>
    <dbReference type="NCBI Taxonomy" id="410659"/>
    <lineage>
        <taxon>unclassified sequences</taxon>
        <taxon>metagenomes</taxon>
        <taxon>ecological metagenomes</taxon>
    </lineage>
</organism>